<accession>A0A3G5FHY6</accession>
<name>A0A3G5FHY6_TETHA</name>
<feature type="region of interest" description="Disordered" evidence="1">
    <location>
        <begin position="22"/>
        <end position="44"/>
    </location>
</feature>
<evidence type="ECO:0000313" key="5">
    <source>
        <dbReference type="Proteomes" id="UP000280475"/>
    </source>
</evidence>
<dbReference type="Pfam" id="PF12682">
    <property type="entry name" value="Flavodoxin_4"/>
    <property type="match status" value="1"/>
</dbReference>
<sequence>MKSVFKMILFTSTIITLVGCASDEPEETNSPGSNEDSAEFSTADRDPNRTLIAYFSMPETGGTDAVAGSSRVVTEEDEVLGNTEQMAYWIEEETGADLFQITTVEDYPGDHDELVEQGEEENETNFRPEIAEQIENLDDYDTILLGYPIWVYDLPGVLYSFLEETDFSGKTIIPFNAHGGSGFGDTRESIAELQPNADVEIDNGLTISRNDVPDAQQEVLDWAQDIGY</sequence>
<keyword evidence="2" id="KW-0732">Signal</keyword>
<protein>
    <submittedName>
        <fullName evidence="4">Flavodoxin</fullName>
    </submittedName>
</protein>
<proteinExistence type="predicted"/>
<dbReference type="GO" id="GO:0016651">
    <property type="term" value="F:oxidoreductase activity, acting on NAD(P)H"/>
    <property type="evidence" value="ECO:0007669"/>
    <property type="project" value="UniProtKB-ARBA"/>
</dbReference>
<feature type="chain" id="PRO_5039561792" evidence="2">
    <location>
        <begin position="22"/>
        <end position="228"/>
    </location>
</feature>
<dbReference type="Gene3D" id="3.40.50.360">
    <property type="match status" value="1"/>
</dbReference>
<organism evidence="4 5">
    <name type="scientific">Tetragenococcus halophilus</name>
    <name type="common">Pediococcus halophilus</name>
    <dbReference type="NCBI Taxonomy" id="51669"/>
    <lineage>
        <taxon>Bacteria</taxon>
        <taxon>Bacillati</taxon>
        <taxon>Bacillota</taxon>
        <taxon>Bacilli</taxon>
        <taxon>Lactobacillales</taxon>
        <taxon>Enterococcaceae</taxon>
        <taxon>Tetragenococcus</taxon>
    </lineage>
</organism>
<reference evidence="4 5" key="1">
    <citation type="journal article" date="2012" name="Int. J. Syst. Evol. Microbiol.">
        <title>Characterization of Tetragenococcus strains from sugar thick juice reveals a novel species, Tetragenococcus osmophilus sp. nov., and divides Tetragenococcus halophilus into two subspecies, T. halophilus subsp. halophilus subsp. nov. and T. halophilus subsp. flandriensis subsp. nov.</title>
        <authorList>
            <person name="Juste A."/>
            <person name="Van Trappen S."/>
            <person name="Verreth C."/>
            <person name="Cleenwerck I."/>
            <person name="De Vos P."/>
            <person name="Lievens B."/>
            <person name="Willems K.A."/>
        </authorList>
    </citation>
    <scope>NUCLEOTIDE SEQUENCE [LARGE SCALE GENOMIC DNA]</scope>
    <source>
        <strain evidence="4 5">LMG 26042</strain>
    </source>
</reference>
<evidence type="ECO:0000259" key="3">
    <source>
        <dbReference type="Pfam" id="PF12682"/>
    </source>
</evidence>
<dbReference type="SUPFAM" id="SSF52218">
    <property type="entry name" value="Flavoproteins"/>
    <property type="match status" value="1"/>
</dbReference>
<dbReference type="NCBIfam" id="NF005389">
    <property type="entry name" value="PRK06934.1"/>
    <property type="match status" value="1"/>
</dbReference>
<feature type="signal peptide" evidence="2">
    <location>
        <begin position="1"/>
        <end position="21"/>
    </location>
</feature>
<feature type="domain" description="Flavodoxin-like" evidence="3">
    <location>
        <begin position="81"/>
        <end position="199"/>
    </location>
</feature>
<dbReference type="EMBL" id="CP027768">
    <property type="protein sequence ID" value="AYW49919.1"/>
    <property type="molecule type" value="Genomic_DNA"/>
</dbReference>
<dbReference type="PANTHER" id="PTHR39201">
    <property type="entry name" value="EXPORTED PROTEIN-RELATED"/>
    <property type="match status" value="1"/>
</dbReference>
<dbReference type="PROSITE" id="PS51257">
    <property type="entry name" value="PROKAR_LIPOPROTEIN"/>
    <property type="match status" value="1"/>
</dbReference>
<gene>
    <name evidence="4" type="ORF">C7H83_05260</name>
</gene>
<dbReference type="PANTHER" id="PTHR39201:SF1">
    <property type="entry name" value="FLAVODOXIN-LIKE DOMAIN-CONTAINING PROTEIN"/>
    <property type="match status" value="1"/>
</dbReference>
<dbReference type="InterPro" id="IPR008254">
    <property type="entry name" value="Flavodoxin/NO_synth"/>
</dbReference>
<evidence type="ECO:0000313" key="4">
    <source>
        <dbReference type="EMBL" id="AYW49919.1"/>
    </source>
</evidence>
<dbReference type="Proteomes" id="UP000280475">
    <property type="component" value="Chromosome"/>
</dbReference>
<dbReference type="InterPro" id="IPR029039">
    <property type="entry name" value="Flavoprotein-like_sf"/>
</dbReference>
<evidence type="ECO:0000256" key="2">
    <source>
        <dbReference type="SAM" id="SignalP"/>
    </source>
</evidence>
<dbReference type="GO" id="GO:0010181">
    <property type="term" value="F:FMN binding"/>
    <property type="evidence" value="ECO:0007669"/>
    <property type="project" value="InterPro"/>
</dbReference>
<dbReference type="AlphaFoldDB" id="A0A3G5FHY6"/>
<dbReference type="RefSeq" id="WP_103892352.1">
    <property type="nucleotide sequence ID" value="NZ_CP027768.1"/>
</dbReference>
<evidence type="ECO:0000256" key="1">
    <source>
        <dbReference type="SAM" id="MobiDB-lite"/>
    </source>
</evidence>